<dbReference type="GO" id="GO:0006166">
    <property type="term" value="P:purine ribonucleoside salvage"/>
    <property type="evidence" value="ECO:0007669"/>
    <property type="project" value="UniProtKB-KW"/>
</dbReference>
<dbReference type="PANTHER" id="PTHR43864">
    <property type="entry name" value="HYPOXANTHINE/GUANINE PHOSPHORIBOSYLTRANSFERASE"/>
    <property type="match status" value="1"/>
</dbReference>
<keyword evidence="2" id="KW-0660">Purine salvage</keyword>
<sequence length="219" mass="23761">MSRSDHPASWKERKRVMAYLENELDLIVEVYENAGTVRTGKGKFTTVNELTDQVPAVRATVLTAAARVLTMLWPIDESITKVLSEEDKGAILAGLVSVQLDLPLAMARHNVTYEVPGSLIVPLSMEYMDGQLTVNGLVEGDRLLLIDDTLASGGTMVALIEAARGAGCSVDDVRVVVEKLGYGGRDRLAEIGVKVRAGIGIAIDDKGEISVEERLEWIR</sequence>
<dbReference type="InterPro" id="IPR000836">
    <property type="entry name" value="PRTase_dom"/>
</dbReference>
<dbReference type="InterPro" id="IPR050118">
    <property type="entry name" value="Pur/Pyrimidine_PRTase"/>
</dbReference>
<protein>
    <recommendedName>
        <fullName evidence="3">Phosphoribosyltransferase domain-containing protein</fullName>
    </recommendedName>
</protein>
<organism evidence="4">
    <name type="scientific">marine sediment metagenome</name>
    <dbReference type="NCBI Taxonomy" id="412755"/>
    <lineage>
        <taxon>unclassified sequences</taxon>
        <taxon>metagenomes</taxon>
        <taxon>ecological metagenomes</taxon>
    </lineage>
</organism>
<keyword evidence="1" id="KW-0808">Transferase</keyword>
<dbReference type="CDD" id="cd06223">
    <property type="entry name" value="PRTases_typeI"/>
    <property type="match status" value="1"/>
</dbReference>
<reference evidence="4" key="1">
    <citation type="journal article" date="2015" name="Nature">
        <title>Complex archaea that bridge the gap between prokaryotes and eukaryotes.</title>
        <authorList>
            <person name="Spang A."/>
            <person name="Saw J.H."/>
            <person name="Jorgensen S.L."/>
            <person name="Zaremba-Niedzwiedzka K."/>
            <person name="Martijn J."/>
            <person name="Lind A.E."/>
            <person name="van Eijk R."/>
            <person name="Schleper C."/>
            <person name="Guy L."/>
            <person name="Ettema T.J."/>
        </authorList>
    </citation>
    <scope>NUCLEOTIDE SEQUENCE</scope>
</reference>
<dbReference type="PANTHER" id="PTHR43864:SF1">
    <property type="entry name" value="XANTHINE PHOSPHORIBOSYLTRANSFERASE"/>
    <property type="match status" value="1"/>
</dbReference>
<dbReference type="AlphaFoldDB" id="A0A0F9GWR3"/>
<proteinExistence type="predicted"/>
<evidence type="ECO:0000256" key="2">
    <source>
        <dbReference type="ARBA" id="ARBA00022726"/>
    </source>
</evidence>
<dbReference type="Pfam" id="PF00156">
    <property type="entry name" value="Pribosyltran"/>
    <property type="match status" value="1"/>
</dbReference>
<dbReference type="Gene3D" id="3.40.50.2020">
    <property type="match status" value="1"/>
</dbReference>
<evidence type="ECO:0000313" key="4">
    <source>
        <dbReference type="EMBL" id="KKL67597.1"/>
    </source>
</evidence>
<dbReference type="GO" id="GO:0016740">
    <property type="term" value="F:transferase activity"/>
    <property type="evidence" value="ECO:0007669"/>
    <property type="project" value="UniProtKB-KW"/>
</dbReference>
<dbReference type="SUPFAM" id="SSF53271">
    <property type="entry name" value="PRTase-like"/>
    <property type="match status" value="1"/>
</dbReference>
<dbReference type="InterPro" id="IPR029057">
    <property type="entry name" value="PRTase-like"/>
</dbReference>
<evidence type="ECO:0000259" key="3">
    <source>
        <dbReference type="Pfam" id="PF00156"/>
    </source>
</evidence>
<gene>
    <name evidence="4" type="ORF">LCGC14_2133380</name>
</gene>
<comment type="caution">
    <text evidence="4">The sequence shown here is derived from an EMBL/GenBank/DDBJ whole genome shotgun (WGS) entry which is preliminary data.</text>
</comment>
<accession>A0A0F9GWR3</accession>
<feature type="domain" description="Phosphoribosyltransferase" evidence="3">
    <location>
        <begin position="75"/>
        <end position="175"/>
    </location>
</feature>
<evidence type="ECO:0000256" key="1">
    <source>
        <dbReference type="ARBA" id="ARBA00022679"/>
    </source>
</evidence>
<dbReference type="EMBL" id="LAZR01026808">
    <property type="protein sequence ID" value="KKL67597.1"/>
    <property type="molecule type" value="Genomic_DNA"/>
</dbReference>
<name>A0A0F9GWR3_9ZZZZ</name>